<proteinExistence type="predicted"/>
<dbReference type="RefSeq" id="WP_062636533.1">
    <property type="nucleotide sequence ID" value="NZ_FCOG02000020.1"/>
</dbReference>
<evidence type="ECO:0000313" key="1">
    <source>
        <dbReference type="EMBL" id="SOE64706.1"/>
    </source>
</evidence>
<name>A0A7Z7I6E3_9BURK</name>
<protein>
    <submittedName>
        <fullName evidence="1">Uncharacterized protein</fullName>
    </submittedName>
</protein>
<comment type="caution">
    <text evidence="1">The sequence shown here is derived from an EMBL/GenBank/DDBJ whole genome shotgun (WGS) entry which is preliminary data.</text>
</comment>
<accession>A0A7Z7I6E3</accession>
<dbReference type="OrthoDB" id="9004504at2"/>
<gene>
    <name evidence="1" type="ORF">SAMN05446927_2780</name>
</gene>
<evidence type="ECO:0000313" key="2">
    <source>
        <dbReference type="Proteomes" id="UP000219522"/>
    </source>
</evidence>
<reference evidence="1 2" key="1">
    <citation type="submission" date="2017-09" db="EMBL/GenBank/DDBJ databases">
        <authorList>
            <person name="Varghese N."/>
            <person name="Submissions S."/>
        </authorList>
    </citation>
    <scope>NUCLEOTIDE SEQUENCE [LARGE SCALE GENOMIC DNA]</scope>
    <source>
        <strain evidence="1 2">OK806</strain>
    </source>
</reference>
<dbReference type="AlphaFoldDB" id="A0A7Z7I6E3"/>
<dbReference type="Proteomes" id="UP000219522">
    <property type="component" value="Unassembled WGS sequence"/>
</dbReference>
<dbReference type="EMBL" id="OCSU01000001">
    <property type="protein sequence ID" value="SOE64706.1"/>
    <property type="molecule type" value="Genomic_DNA"/>
</dbReference>
<keyword evidence="2" id="KW-1185">Reference proteome</keyword>
<organism evidence="1 2">
    <name type="scientific">Caballeronia arationis</name>
    <dbReference type="NCBI Taxonomy" id="1777142"/>
    <lineage>
        <taxon>Bacteria</taxon>
        <taxon>Pseudomonadati</taxon>
        <taxon>Pseudomonadota</taxon>
        <taxon>Betaproteobacteria</taxon>
        <taxon>Burkholderiales</taxon>
        <taxon>Burkholderiaceae</taxon>
        <taxon>Caballeronia</taxon>
    </lineage>
</organism>
<sequence>MMREVTGAFRGARKLAEALDDLSALGIGGDRIRVDGTAGLAVDPCADATRNAIIAMHWMNAEYAGHGEHLGVVDWHDSLFENDYAEPASSRFEAEDADDLQCMRVIVSIADDTEMSAVCDIFCRLGTADVDAQGVMA</sequence>